<feature type="transmembrane region" description="Helical" evidence="7">
    <location>
        <begin position="46"/>
        <end position="64"/>
    </location>
</feature>
<organism evidence="8 9">
    <name type="scientific">Tropicimonas aquimaris</name>
    <dbReference type="NCBI Taxonomy" id="914152"/>
    <lineage>
        <taxon>Bacteria</taxon>
        <taxon>Pseudomonadati</taxon>
        <taxon>Pseudomonadota</taxon>
        <taxon>Alphaproteobacteria</taxon>
        <taxon>Rhodobacterales</taxon>
        <taxon>Roseobacteraceae</taxon>
        <taxon>Tropicimonas</taxon>
    </lineage>
</organism>
<evidence type="ECO:0000256" key="4">
    <source>
        <dbReference type="ARBA" id="ARBA00022692"/>
    </source>
</evidence>
<name>A0ABW3IKP0_9RHOB</name>
<dbReference type="PANTHER" id="PTHR30250">
    <property type="entry name" value="PST FAMILY PREDICTED COLANIC ACID TRANSPORTER"/>
    <property type="match status" value="1"/>
</dbReference>
<evidence type="ECO:0000256" key="6">
    <source>
        <dbReference type="ARBA" id="ARBA00023136"/>
    </source>
</evidence>
<feature type="transmembrane region" description="Helical" evidence="7">
    <location>
        <begin position="120"/>
        <end position="140"/>
    </location>
</feature>
<protein>
    <submittedName>
        <fullName evidence="8">Oligosaccharide flippase family protein</fullName>
    </submittedName>
</protein>
<feature type="transmembrane region" description="Helical" evidence="7">
    <location>
        <begin position="378"/>
        <end position="402"/>
    </location>
</feature>
<keyword evidence="5 7" id="KW-1133">Transmembrane helix</keyword>
<reference evidence="9" key="1">
    <citation type="journal article" date="2019" name="Int. J. Syst. Evol. Microbiol.">
        <title>The Global Catalogue of Microorganisms (GCM) 10K type strain sequencing project: providing services to taxonomists for standard genome sequencing and annotation.</title>
        <authorList>
            <consortium name="The Broad Institute Genomics Platform"/>
            <consortium name="The Broad Institute Genome Sequencing Center for Infectious Disease"/>
            <person name="Wu L."/>
            <person name="Ma J."/>
        </authorList>
    </citation>
    <scope>NUCLEOTIDE SEQUENCE [LARGE SCALE GENOMIC DNA]</scope>
    <source>
        <strain evidence="9">CCUG 60524</strain>
    </source>
</reference>
<feature type="transmembrane region" description="Helical" evidence="7">
    <location>
        <begin position="152"/>
        <end position="172"/>
    </location>
</feature>
<evidence type="ECO:0000256" key="2">
    <source>
        <dbReference type="ARBA" id="ARBA00007430"/>
    </source>
</evidence>
<evidence type="ECO:0000313" key="9">
    <source>
        <dbReference type="Proteomes" id="UP001597108"/>
    </source>
</evidence>
<evidence type="ECO:0000313" key="8">
    <source>
        <dbReference type="EMBL" id="MFD0978641.1"/>
    </source>
</evidence>
<feature type="transmembrane region" description="Helical" evidence="7">
    <location>
        <begin position="255"/>
        <end position="279"/>
    </location>
</feature>
<feature type="transmembrane region" description="Helical" evidence="7">
    <location>
        <begin position="211"/>
        <end position="235"/>
    </location>
</feature>
<dbReference type="RefSeq" id="WP_386072639.1">
    <property type="nucleotide sequence ID" value="NZ_JBHTJT010000006.1"/>
</dbReference>
<dbReference type="InterPro" id="IPR050833">
    <property type="entry name" value="Poly_Biosynth_Transport"/>
</dbReference>
<keyword evidence="6 7" id="KW-0472">Membrane</keyword>
<feature type="transmembrane region" description="Helical" evidence="7">
    <location>
        <begin position="178"/>
        <end position="199"/>
    </location>
</feature>
<evidence type="ECO:0000256" key="7">
    <source>
        <dbReference type="SAM" id="Phobius"/>
    </source>
</evidence>
<comment type="caution">
    <text evidence="8">The sequence shown here is derived from an EMBL/GenBank/DDBJ whole genome shotgun (WGS) entry which is preliminary data.</text>
</comment>
<dbReference type="PANTHER" id="PTHR30250:SF10">
    <property type="entry name" value="LIPOPOLYSACCHARIDE BIOSYNTHESIS PROTEIN WZXC"/>
    <property type="match status" value="1"/>
</dbReference>
<evidence type="ECO:0000256" key="3">
    <source>
        <dbReference type="ARBA" id="ARBA00022475"/>
    </source>
</evidence>
<keyword evidence="4 7" id="KW-0812">Transmembrane</keyword>
<feature type="transmembrane region" description="Helical" evidence="7">
    <location>
        <begin position="422"/>
        <end position="440"/>
    </location>
</feature>
<feature type="transmembrane region" description="Helical" evidence="7">
    <location>
        <begin position="300"/>
        <end position="324"/>
    </location>
</feature>
<proteinExistence type="inferred from homology"/>
<dbReference type="Proteomes" id="UP001597108">
    <property type="component" value="Unassembled WGS sequence"/>
</dbReference>
<accession>A0ABW3IKP0</accession>
<evidence type="ECO:0000256" key="1">
    <source>
        <dbReference type="ARBA" id="ARBA00004651"/>
    </source>
</evidence>
<dbReference type="EMBL" id="JBHTJT010000006">
    <property type="protein sequence ID" value="MFD0978641.1"/>
    <property type="molecule type" value="Genomic_DNA"/>
</dbReference>
<keyword evidence="9" id="KW-1185">Reference proteome</keyword>
<feature type="transmembrane region" description="Helical" evidence="7">
    <location>
        <begin position="97"/>
        <end position="114"/>
    </location>
</feature>
<dbReference type="Pfam" id="PF13440">
    <property type="entry name" value="Polysacc_synt_3"/>
    <property type="match status" value="1"/>
</dbReference>
<keyword evidence="3" id="KW-1003">Cell membrane</keyword>
<feature type="transmembrane region" description="Helical" evidence="7">
    <location>
        <begin position="336"/>
        <end position="357"/>
    </location>
</feature>
<comment type="similarity">
    <text evidence="2">Belongs to the polysaccharide synthase family.</text>
</comment>
<gene>
    <name evidence="8" type="ORF">ACFQ2S_03160</name>
</gene>
<comment type="subcellular location">
    <subcellularLocation>
        <location evidence="1">Cell membrane</location>
        <topology evidence="1">Multi-pass membrane protein</topology>
    </subcellularLocation>
</comment>
<sequence>MSDLGIGESIRARAWRGTLLVFVQFGGAQALRLASNLLLTRLLFPEAFGLMALVQVFLNGLNLFSDTGVRPLIVQSGRGDDPDFLNTIWTVQMARGLLLWLLTLAIAAPAAALYEAPDLALILPVSGLALLVNGFVPTALHTAHRHLRLGQVTAIQLGCQALTLVIMAVLAVTLRSVWALVIGTLIGEVIRTLAWWIFLPDAKNRFRLERAALGNAFGFGRYIFIGTAAGFVIAQGDRAILGAHLSLGELGVYNVAFFLASVPLLLTRAVSSKIVLPLYRVRPMSGDASGRAAIFRARRMLTAAALVATAVMAFGGPLIVDLLYDPRFADAGPMLSLYALTLVPPLALNSVGSLLLAEGDSARNAVLQIITAALQTGLMFAGIALAGVVGAIAAIGLAVLLTLPMRVAYARRYNAWDPVQDVWMTLAGLAICAAGVAINWDRIAPLLP</sequence>
<evidence type="ECO:0000256" key="5">
    <source>
        <dbReference type="ARBA" id="ARBA00022989"/>
    </source>
</evidence>